<dbReference type="Proteomes" id="UP000467249">
    <property type="component" value="Chromosome"/>
</dbReference>
<feature type="compositionally biased region" description="Low complexity" evidence="1">
    <location>
        <begin position="32"/>
        <end position="47"/>
    </location>
</feature>
<dbReference type="KEGG" id="many:MANY_16020"/>
<feature type="region of interest" description="Disordered" evidence="1">
    <location>
        <begin position="32"/>
        <end position="98"/>
    </location>
</feature>
<keyword evidence="3" id="KW-1185">Reference proteome</keyword>
<dbReference type="EMBL" id="AP022620">
    <property type="protein sequence ID" value="BBZ76265.1"/>
    <property type="molecule type" value="Genomic_DNA"/>
</dbReference>
<organism evidence="2 3">
    <name type="scientific">Mycolicibacterium anyangense</name>
    <dbReference type="NCBI Taxonomy" id="1431246"/>
    <lineage>
        <taxon>Bacteria</taxon>
        <taxon>Bacillati</taxon>
        <taxon>Actinomycetota</taxon>
        <taxon>Actinomycetes</taxon>
        <taxon>Mycobacteriales</taxon>
        <taxon>Mycobacteriaceae</taxon>
        <taxon>Mycolicibacterium</taxon>
    </lineage>
</organism>
<dbReference type="PROSITE" id="PS51257">
    <property type="entry name" value="PROKAR_LIPOPROTEIN"/>
    <property type="match status" value="1"/>
</dbReference>
<evidence type="ECO:0000313" key="3">
    <source>
        <dbReference type="Proteomes" id="UP000467249"/>
    </source>
</evidence>
<name>A0A6N4W6C6_9MYCO</name>
<feature type="compositionally biased region" description="Low complexity" evidence="1">
    <location>
        <begin position="55"/>
        <end position="82"/>
    </location>
</feature>
<accession>A0A6N4W6C6</accession>
<dbReference type="RefSeq" id="WP_163803752.1">
    <property type="nucleotide sequence ID" value="NZ_AP022620.1"/>
</dbReference>
<protein>
    <submittedName>
        <fullName evidence="2">Uncharacterized protein</fullName>
    </submittedName>
</protein>
<evidence type="ECO:0000313" key="2">
    <source>
        <dbReference type="EMBL" id="BBZ76265.1"/>
    </source>
</evidence>
<reference evidence="2 3" key="1">
    <citation type="journal article" date="2019" name="Emerg. Microbes Infect.">
        <title>Comprehensive subspecies identification of 175 nontuberculous mycobacteria species based on 7547 genomic profiles.</title>
        <authorList>
            <person name="Matsumoto Y."/>
            <person name="Kinjo T."/>
            <person name="Motooka D."/>
            <person name="Nabeya D."/>
            <person name="Jung N."/>
            <person name="Uechi K."/>
            <person name="Horii T."/>
            <person name="Iida T."/>
            <person name="Fujita J."/>
            <person name="Nakamura S."/>
        </authorList>
    </citation>
    <scope>NUCLEOTIDE SEQUENCE [LARGE SCALE GENOMIC DNA]</scope>
    <source>
        <strain evidence="2 3">JCM 30275</strain>
    </source>
</reference>
<gene>
    <name evidence="2" type="ORF">MANY_16020</name>
</gene>
<proteinExistence type="predicted"/>
<sequence>MGASRFTSRAGGLAVGLGVGAAILIGAGCASASPGSDSGAGPPAAHSTPAAGHSARQAPRPQPAAATRTRTTVVRPAAATVAGSRRAHTAATPSAPNPVSVDVPAMPVESGASFTVSRDAIAQVAAGYVAGGDPADSARFFFGDLAVASLEQLADPAVTPDQTRQLLGNLAVSGYFGGIWLRDNLRDTATAAPAVVTAVTKPVIDLSPSAIALHVFDGLAAGFVGAAQSSPWIVNLVAHVSVPALLALYGYNKGYLEVVLDSPPPGVASMADTLTCTGFLACHSSAFPLELATRYDSALSQLDQPTTLGWAEMAVWSTVLESATGAGRFVWQAIVSAGGLSPRSYAALVDLSSAYLMVSKAAVLSSMIAAADGDAATGSTSLRLQAGLWMWSGSYFASLASSAGPGTVPSVTVT</sequence>
<dbReference type="AlphaFoldDB" id="A0A6N4W6C6"/>
<evidence type="ECO:0000256" key="1">
    <source>
        <dbReference type="SAM" id="MobiDB-lite"/>
    </source>
</evidence>